<dbReference type="EMBL" id="CAJMWZ010006663">
    <property type="protein sequence ID" value="CAE6526035.1"/>
    <property type="molecule type" value="Genomic_DNA"/>
</dbReference>
<comment type="caution">
    <text evidence="3">The sequence shown here is derived from an EMBL/GenBank/DDBJ whole genome shotgun (WGS) entry which is preliminary data.</text>
</comment>
<proteinExistence type="predicted"/>
<dbReference type="Pfam" id="PF12937">
    <property type="entry name" value="F-box-like"/>
    <property type="match status" value="1"/>
</dbReference>
<dbReference type="SUPFAM" id="SSF52047">
    <property type="entry name" value="RNI-like"/>
    <property type="match status" value="1"/>
</dbReference>
<organism evidence="3 4">
    <name type="scientific">Rhizoctonia solani</name>
    <dbReference type="NCBI Taxonomy" id="456999"/>
    <lineage>
        <taxon>Eukaryota</taxon>
        <taxon>Fungi</taxon>
        <taxon>Dikarya</taxon>
        <taxon>Basidiomycota</taxon>
        <taxon>Agaricomycotina</taxon>
        <taxon>Agaricomycetes</taxon>
        <taxon>Cantharellales</taxon>
        <taxon>Ceratobasidiaceae</taxon>
        <taxon>Rhizoctonia</taxon>
    </lineage>
</organism>
<dbReference type="SUPFAM" id="SSF81383">
    <property type="entry name" value="F-box domain"/>
    <property type="match status" value="1"/>
</dbReference>
<evidence type="ECO:0000313" key="4">
    <source>
        <dbReference type="Proteomes" id="UP000663850"/>
    </source>
</evidence>
<dbReference type="Gene3D" id="3.80.10.10">
    <property type="entry name" value="Ribonuclease Inhibitor"/>
    <property type="match status" value="1"/>
</dbReference>
<protein>
    <recommendedName>
        <fullName evidence="2">F-box domain-containing protein</fullName>
    </recommendedName>
</protein>
<dbReference type="AlphaFoldDB" id="A0A8H3HNR5"/>
<gene>
    <name evidence="3" type="ORF">RDB_LOCUS123977</name>
</gene>
<sequence>MSLPPKRFPVELLDMVLAQQSPHDLASASLVCQQWQCVAFPYLYRAMYLSEYAHLEVLAERLSETNVPESLSVPAHLKCLAFGGSNINYIDSKDIDSIISQLVNLTCFSWELPFTPDRFDWFGACPNLEAVHLVPWYMWENDDWIERLPQLLTFTNLTHFSLKFEPLPYENQDKAFEPLRLLIQSSPNLESLILSFQVRDSAWATYSPTSVLESLGDQFVLPRLHTFHMLGAADPDWYEFVSDPSNPFRAFLARHPSIRDLGIGCPVYFNPRAESVRMDPDELSRLLPSVKHLAFPSFMWESVVKSELASHLESLTISNLAFLFHGDPLRTIAETMGENSLPKVRKIAILAQMGVVLLTIEALEAFLSAAKGLEELEFEFRIERAAGHERRKTRYRVIGGEWDLPSDIGEEEWDLTPGTSEGERDLTPGTSEGEGERE</sequence>
<evidence type="ECO:0000256" key="1">
    <source>
        <dbReference type="SAM" id="MobiDB-lite"/>
    </source>
</evidence>
<reference evidence="3" key="1">
    <citation type="submission" date="2021-01" db="EMBL/GenBank/DDBJ databases">
        <authorList>
            <person name="Kaushik A."/>
        </authorList>
    </citation>
    <scope>NUCLEOTIDE SEQUENCE</scope>
    <source>
        <strain evidence="3">Type strain: AG8-Rh-89/</strain>
    </source>
</reference>
<evidence type="ECO:0000313" key="3">
    <source>
        <dbReference type="EMBL" id="CAE6526035.1"/>
    </source>
</evidence>
<dbReference type="InterPro" id="IPR036047">
    <property type="entry name" value="F-box-like_dom_sf"/>
</dbReference>
<accession>A0A8H3HNR5</accession>
<name>A0A8H3HNR5_9AGAM</name>
<dbReference type="InterPro" id="IPR001810">
    <property type="entry name" value="F-box_dom"/>
</dbReference>
<feature type="region of interest" description="Disordered" evidence="1">
    <location>
        <begin position="405"/>
        <end position="438"/>
    </location>
</feature>
<dbReference type="CDD" id="cd09917">
    <property type="entry name" value="F-box_SF"/>
    <property type="match status" value="1"/>
</dbReference>
<dbReference type="Proteomes" id="UP000663850">
    <property type="component" value="Unassembled WGS sequence"/>
</dbReference>
<feature type="domain" description="F-box" evidence="2">
    <location>
        <begin position="9"/>
        <end position="49"/>
    </location>
</feature>
<dbReference type="InterPro" id="IPR032675">
    <property type="entry name" value="LRR_dom_sf"/>
</dbReference>
<evidence type="ECO:0000259" key="2">
    <source>
        <dbReference type="Pfam" id="PF12937"/>
    </source>
</evidence>